<name>A0ABY6X4A6_9ENTR</name>
<dbReference type="EMBL" id="UJYZ02000015">
    <property type="protein sequence ID" value="VVJ96143.1"/>
    <property type="molecule type" value="Genomic_DNA"/>
</dbReference>
<comment type="caution">
    <text evidence="1">The sequence shown here is derived from an EMBL/GenBank/DDBJ whole genome shotgun (WGS) entry which is preliminary data.</text>
</comment>
<dbReference type="Proteomes" id="UP000259400">
    <property type="component" value="Unassembled WGS sequence"/>
</dbReference>
<accession>A0ABY6X4A6</accession>
<organism evidence="1 2">
    <name type="scientific">Klebsiella quasivariicola</name>
    <dbReference type="NCBI Taxonomy" id="2026240"/>
    <lineage>
        <taxon>Bacteria</taxon>
        <taxon>Pseudomonadati</taxon>
        <taxon>Pseudomonadota</taxon>
        <taxon>Gammaproteobacteria</taxon>
        <taxon>Enterobacterales</taxon>
        <taxon>Enterobacteriaceae</taxon>
        <taxon>Klebsiella/Raoultella group</taxon>
        <taxon>Klebsiella</taxon>
        <taxon>Klebsiella pneumoniae complex</taxon>
    </lineage>
</organism>
<protein>
    <submittedName>
        <fullName evidence="1">Uncharacterized protein</fullName>
    </submittedName>
</protein>
<evidence type="ECO:0000313" key="1">
    <source>
        <dbReference type="EMBL" id="VVJ96143.1"/>
    </source>
</evidence>
<keyword evidence="2" id="KW-1185">Reference proteome</keyword>
<proteinExistence type="predicted"/>
<sequence>MLYGRVTEKMNKNINYDAIRAQKNDMIQRFLQAKKKAEQSGQVVTKPIAV</sequence>
<reference evidence="1 2" key="1">
    <citation type="submission" date="2019-09" db="EMBL/GenBank/DDBJ databases">
        <authorList>
            <consortium name="Pathogen Informatics"/>
        </authorList>
    </citation>
    <scope>NUCLEOTIDE SEQUENCE [LARGE SCALE GENOMIC DNA]</scope>
    <source>
        <strain evidence="1 2">EuSCAPE_IL010</strain>
    </source>
</reference>
<evidence type="ECO:0000313" key="2">
    <source>
        <dbReference type="Proteomes" id="UP000259400"/>
    </source>
</evidence>
<gene>
    <name evidence="1" type="ORF">SAMEA3538468_03331</name>
</gene>